<comment type="caution">
    <text evidence="2">The sequence shown here is derived from an EMBL/GenBank/DDBJ whole genome shotgun (WGS) entry which is preliminary data.</text>
</comment>
<dbReference type="GO" id="GO:0009231">
    <property type="term" value="P:riboflavin biosynthetic process"/>
    <property type="evidence" value="ECO:0007669"/>
    <property type="project" value="InterPro"/>
</dbReference>
<dbReference type="Gene3D" id="3.40.430.10">
    <property type="entry name" value="Dihydrofolate Reductase, subunit A"/>
    <property type="match status" value="1"/>
</dbReference>
<accession>A0AAJ2LWE7</accession>
<organism evidence="2 3">
    <name type="scientific">Microbacterium aurantiacum</name>
    <dbReference type="NCBI Taxonomy" id="162393"/>
    <lineage>
        <taxon>Bacteria</taxon>
        <taxon>Bacillati</taxon>
        <taxon>Actinomycetota</taxon>
        <taxon>Actinomycetes</taxon>
        <taxon>Micrococcales</taxon>
        <taxon>Microbacteriaceae</taxon>
        <taxon>Microbacterium</taxon>
    </lineage>
</organism>
<dbReference type="InterPro" id="IPR024072">
    <property type="entry name" value="DHFR-like_dom_sf"/>
</dbReference>
<dbReference type="PANTHER" id="PTHR38011">
    <property type="entry name" value="DIHYDROFOLATE REDUCTASE FAMILY PROTEIN (AFU_ORTHOLOGUE AFUA_8G06820)"/>
    <property type="match status" value="1"/>
</dbReference>
<proteinExistence type="predicted"/>
<dbReference type="InterPro" id="IPR050765">
    <property type="entry name" value="Riboflavin_Biosynth_HTPR"/>
</dbReference>
<dbReference type="SUPFAM" id="SSF53597">
    <property type="entry name" value="Dihydrofolate reductase-like"/>
    <property type="match status" value="1"/>
</dbReference>
<dbReference type="PANTHER" id="PTHR38011:SF11">
    <property type="entry name" value="2,5-DIAMINO-6-RIBOSYLAMINO-4(3H)-PYRIMIDINONE 5'-PHOSPHATE REDUCTASE"/>
    <property type="match status" value="1"/>
</dbReference>
<evidence type="ECO:0000313" key="2">
    <source>
        <dbReference type="EMBL" id="MDS0246265.1"/>
    </source>
</evidence>
<sequence length="185" mass="19585">MGMIRYDTASTFTGYIADETHSLDWLFAVPGGEEPDPSLIPEAAVLVMGSTTYTWVLEHTGARNDPHSWLAEFGDKAVFVFTTRDLDAPEGADVRFVSGTVRDVLPALRAAAGDGDIWIVGGGDLAGQFYDADALDEIAVSIAPAALASGAALFPRRVGADRLTLIEARAVGAFARVRFRVAPGS</sequence>
<dbReference type="Proteomes" id="UP001183582">
    <property type="component" value="Unassembled WGS sequence"/>
</dbReference>
<dbReference type="InterPro" id="IPR002734">
    <property type="entry name" value="RibDG_C"/>
</dbReference>
<evidence type="ECO:0000313" key="3">
    <source>
        <dbReference type="Proteomes" id="UP001183582"/>
    </source>
</evidence>
<name>A0AAJ2LWE7_9MICO</name>
<dbReference type="Pfam" id="PF01872">
    <property type="entry name" value="RibD_C"/>
    <property type="match status" value="1"/>
</dbReference>
<protein>
    <submittedName>
        <fullName evidence="2">Dihydrofolate reductase family protein</fullName>
    </submittedName>
</protein>
<dbReference type="AlphaFoldDB" id="A0AAJ2LWE7"/>
<reference evidence="2 3" key="1">
    <citation type="submission" date="2021-06" db="EMBL/GenBank/DDBJ databases">
        <title>Genome-based taxonomic framework of Microbacterium strains isolated from marine environment, the description of four new species and reclassification of four preexisting species.</title>
        <authorList>
            <person name="Lee S.D."/>
            <person name="Kim S.-M."/>
            <person name="Byeon Y.-S."/>
            <person name="Yang H.L."/>
            <person name="Kim I.S."/>
        </authorList>
    </citation>
    <scope>NUCLEOTIDE SEQUENCE [LARGE SCALE GENOMIC DNA]</scope>
    <source>
        <strain evidence="2 3">KACC 20514</strain>
    </source>
</reference>
<feature type="domain" description="Bacterial bifunctional deaminase-reductase C-terminal" evidence="1">
    <location>
        <begin position="63"/>
        <end position="169"/>
    </location>
</feature>
<evidence type="ECO:0000259" key="1">
    <source>
        <dbReference type="Pfam" id="PF01872"/>
    </source>
</evidence>
<gene>
    <name evidence="2" type="ORF">KZC50_11695</name>
</gene>
<dbReference type="GO" id="GO:0008703">
    <property type="term" value="F:5-amino-6-(5-phosphoribosylamino)uracil reductase activity"/>
    <property type="evidence" value="ECO:0007669"/>
    <property type="project" value="InterPro"/>
</dbReference>
<dbReference type="EMBL" id="JAHWXH010000002">
    <property type="protein sequence ID" value="MDS0246265.1"/>
    <property type="molecule type" value="Genomic_DNA"/>
</dbReference>